<organism evidence="1 2">
    <name type="scientific">Aquincola tertiaricarbonis</name>
    <dbReference type="NCBI Taxonomy" id="391953"/>
    <lineage>
        <taxon>Bacteria</taxon>
        <taxon>Pseudomonadati</taxon>
        <taxon>Pseudomonadota</taxon>
        <taxon>Betaproteobacteria</taxon>
        <taxon>Burkholderiales</taxon>
        <taxon>Sphaerotilaceae</taxon>
        <taxon>Aquincola</taxon>
    </lineage>
</organism>
<dbReference type="PIRSF" id="PIRSF034110">
    <property type="entry name" value="DUF1203"/>
    <property type="match status" value="1"/>
</dbReference>
<dbReference type="EMBL" id="CP097635">
    <property type="protein sequence ID" value="URI06761.1"/>
    <property type="molecule type" value="Genomic_DNA"/>
</dbReference>
<evidence type="ECO:0000313" key="2">
    <source>
        <dbReference type="Proteomes" id="UP001056201"/>
    </source>
</evidence>
<keyword evidence="2" id="KW-1185">Reference proteome</keyword>
<dbReference type="RefSeq" id="WP_250195024.1">
    <property type="nucleotide sequence ID" value="NZ_CP097635.1"/>
</dbReference>
<dbReference type="InterPro" id="IPR009593">
    <property type="entry name" value="DUF1203"/>
</dbReference>
<dbReference type="Proteomes" id="UP001056201">
    <property type="component" value="Chromosome 1"/>
</dbReference>
<gene>
    <name evidence="1" type="ORF">MW290_12730</name>
</gene>
<reference evidence="1" key="1">
    <citation type="submission" date="2022-05" db="EMBL/GenBank/DDBJ databases">
        <title>An RpoN-dependent PEP-CTERM gene is involved in floc formation of an Aquincola tertiaricarbonis strain.</title>
        <authorList>
            <person name="Qiu D."/>
            <person name="Xia M."/>
        </authorList>
    </citation>
    <scope>NUCLEOTIDE SEQUENCE</scope>
    <source>
        <strain evidence="1">RN12</strain>
    </source>
</reference>
<accession>A0ABY4S4J9</accession>
<evidence type="ECO:0000313" key="1">
    <source>
        <dbReference type="EMBL" id="URI06761.1"/>
    </source>
</evidence>
<dbReference type="Pfam" id="PF06718">
    <property type="entry name" value="DUF1203"/>
    <property type="match status" value="1"/>
</dbReference>
<proteinExistence type="predicted"/>
<name>A0ABY4S4J9_AQUTE</name>
<sequence>MSFSFQLVGLDPTPFIPLFDLPDRQLAERSARRCIADASPGYPCRISLEDAQPGDELLLLPYLHQPAASPYRASGPIYVRRGAVQRQLPAGVVPGYVSSRLISYRAYDADHMIVDASVGEGIDAASEIVRLFSHDAVAYLHLHNARRGCYSCQAVRA</sequence>
<protein>
    <submittedName>
        <fullName evidence="1">DUF1203 domain-containing protein</fullName>
    </submittedName>
</protein>